<name>A0A2Z7B516_9LAMI</name>
<organism evidence="1 2">
    <name type="scientific">Dorcoceras hygrometricum</name>
    <dbReference type="NCBI Taxonomy" id="472368"/>
    <lineage>
        <taxon>Eukaryota</taxon>
        <taxon>Viridiplantae</taxon>
        <taxon>Streptophyta</taxon>
        <taxon>Embryophyta</taxon>
        <taxon>Tracheophyta</taxon>
        <taxon>Spermatophyta</taxon>
        <taxon>Magnoliopsida</taxon>
        <taxon>eudicotyledons</taxon>
        <taxon>Gunneridae</taxon>
        <taxon>Pentapetalae</taxon>
        <taxon>asterids</taxon>
        <taxon>lamiids</taxon>
        <taxon>Lamiales</taxon>
        <taxon>Gesneriaceae</taxon>
        <taxon>Didymocarpoideae</taxon>
        <taxon>Trichosporeae</taxon>
        <taxon>Loxocarpinae</taxon>
        <taxon>Dorcoceras</taxon>
    </lineage>
</organism>
<evidence type="ECO:0000313" key="1">
    <source>
        <dbReference type="EMBL" id="KZV26612.1"/>
    </source>
</evidence>
<sequence>MQERNNICFQECSKKQSLLAFICNTNTASYLARINGQTRSIPVKTLKTLIGFLTESSAGENLRSLKDMQSISDLATKEEQMLQMRQHQLKWTRPSSSNLLERTDVQSGEVLLRFYSSVKSTCWVMPLILIDGSWTVIQGTDRWRSGCRLTLFCKRKQLPQRPAVDEFVPMCFFIEPVQDLDSRPPYSGVVRRFWAEFCVDIVQFYLFGHLQPVGNYNLCRDIVAVGPVVELEAVPTLFLGVFRQGLDANLNPSNPSSSTISPLHFTADDIPQTPPTDDIPLDEATTADIPQIVLPSTDYTKSFLQLGAIVDQISLEQVQTRFHLDDLKAALSGKITDLERVVFLCFYSSGESVMTKRGKWRVVEVQNLLKIEADLEMEEEVEVEAVNLQRKEVVDRTDRKW</sequence>
<gene>
    <name evidence="1" type="ORF">F511_08136</name>
</gene>
<keyword evidence="2" id="KW-1185">Reference proteome</keyword>
<proteinExistence type="predicted"/>
<reference evidence="1 2" key="1">
    <citation type="journal article" date="2015" name="Proc. Natl. Acad. Sci. U.S.A.">
        <title>The resurrection genome of Boea hygrometrica: A blueprint for survival of dehydration.</title>
        <authorList>
            <person name="Xiao L."/>
            <person name="Yang G."/>
            <person name="Zhang L."/>
            <person name="Yang X."/>
            <person name="Zhao S."/>
            <person name="Ji Z."/>
            <person name="Zhou Q."/>
            <person name="Hu M."/>
            <person name="Wang Y."/>
            <person name="Chen M."/>
            <person name="Xu Y."/>
            <person name="Jin H."/>
            <person name="Xiao X."/>
            <person name="Hu G."/>
            <person name="Bao F."/>
            <person name="Hu Y."/>
            <person name="Wan P."/>
            <person name="Li L."/>
            <person name="Deng X."/>
            <person name="Kuang T."/>
            <person name="Xiang C."/>
            <person name="Zhu J.K."/>
            <person name="Oliver M.J."/>
            <person name="He Y."/>
        </authorList>
    </citation>
    <scope>NUCLEOTIDE SEQUENCE [LARGE SCALE GENOMIC DNA]</scope>
    <source>
        <strain evidence="2">cv. XS01</strain>
    </source>
</reference>
<dbReference type="Proteomes" id="UP000250235">
    <property type="component" value="Unassembled WGS sequence"/>
</dbReference>
<evidence type="ECO:0000313" key="2">
    <source>
        <dbReference type="Proteomes" id="UP000250235"/>
    </source>
</evidence>
<protein>
    <submittedName>
        <fullName evidence="1">Uncharacterized protein</fullName>
    </submittedName>
</protein>
<dbReference type="AlphaFoldDB" id="A0A2Z7B516"/>
<accession>A0A2Z7B516</accession>
<dbReference type="EMBL" id="KV011191">
    <property type="protein sequence ID" value="KZV26612.1"/>
    <property type="molecule type" value="Genomic_DNA"/>
</dbReference>